<dbReference type="PANTHER" id="PTHR38480">
    <property type="entry name" value="SLR0254 PROTEIN"/>
    <property type="match status" value="1"/>
</dbReference>
<protein>
    <recommendedName>
        <fullName evidence="6">RDD domain-containing protein</fullName>
    </recommendedName>
</protein>
<evidence type="ECO:0000256" key="5">
    <source>
        <dbReference type="SAM" id="Phobius"/>
    </source>
</evidence>
<keyword evidence="2 5" id="KW-0812">Transmembrane</keyword>
<feature type="transmembrane region" description="Helical" evidence="5">
    <location>
        <begin position="57"/>
        <end position="78"/>
    </location>
</feature>
<evidence type="ECO:0000256" key="3">
    <source>
        <dbReference type="ARBA" id="ARBA00022989"/>
    </source>
</evidence>
<dbReference type="AlphaFoldDB" id="A0AAT9FM95"/>
<dbReference type="KEGG" id="osu:NT6N_20770"/>
<evidence type="ECO:0000256" key="4">
    <source>
        <dbReference type="ARBA" id="ARBA00023136"/>
    </source>
</evidence>
<dbReference type="PANTHER" id="PTHR38480:SF1">
    <property type="entry name" value="SLR0254 PROTEIN"/>
    <property type="match status" value="1"/>
</dbReference>
<sequence>MTVYLLNNIQQTMSEQLSNTLSPTDTGATTTPTQSAVATTSTAIAGQASIGQRAGAYLIDVAVVIAINVVLSFTIGMMSSTLASLASFAVGIGYMVTRDSLPFLDGQSIGKRLIGLRAVTADGQSLSNNWNPGLIRNAILVVPLMPLVELIILFTKQEAPEGLLRLGDQWAGTKVITVK</sequence>
<dbReference type="Pfam" id="PF06271">
    <property type="entry name" value="RDD"/>
    <property type="match status" value="1"/>
</dbReference>
<organism evidence="7">
    <name type="scientific">Oceaniferula spumae</name>
    <dbReference type="NCBI Taxonomy" id="2979115"/>
    <lineage>
        <taxon>Bacteria</taxon>
        <taxon>Pseudomonadati</taxon>
        <taxon>Verrucomicrobiota</taxon>
        <taxon>Verrucomicrobiia</taxon>
        <taxon>Verrucomicrobiales</taxon>
        <taxon>Verrucomicrobiaceae</taxon>
        <taxon>Oceaniferula</taxon>
    </lineage>
</organism>
<evidence type="ECO:0000259" key="6">
    <source>
        <dbReference type="Pfam" id="PF06271"/>
    </source>
</evidence>
<accession>A0AAT9FM95</accession>
<comment type="subcellular location">
    <subcellularLocation>
        <location evidence="1">Membrane</location>
        <topology evidence="1">Multi-pass membrane protein</topology>
    </subcellularLocation>
</comment>
<feature type="domain" description="RDD" evidence="6">
    <location>
        <begin position="48"/>
        <end position="154"/>
    </location>
</feature>
<evidence type="ECO:0000256" key="1">
    <source>
        <dbReference type="ARBA" id="ARBA00004141"/>
    </source>
</evidence>
<feature type="transmembrane region" description="Helical" evidence="5">
    <location>
        <begin position="134"/>
        <end position="155"/>
    </location>
</feature>
<evidence type="ECO:0000313" key="7">
    <source>
        <dbReference type="EMBL" id="BDS07037.1"/>
    </source>
</evidence>
<dbReference type="GO" id="GO:0016020">
    <property type="term" value="C:membrane"/>
    <property type="evidence" value="ECO:0007669"/>
    <property type="project" value="UniProtKB-SubCell"/>
</dbReference>
<evidence type="ECO:0000256" key="2">
    <source>
        <dbReference type="ARBA" id="ARBA00022692"/>
    </source>
</evidence>
<dbReference type="EMBL" id="AP026866">
    <property type="protein sequence ID" value="BDS07037.1"/>
    <property type="molecule type" value="Genomic_DNA"/>
</dbReference>
<name>A0AAT9FM95_9BACT</name>
<keyword evidence="4 5" id="KW-0472">Membrane</keyword>
<gene>
    <name evidence="7" type="ORF">NT6N_20770</name>
</gene>
<reference evidence="7" key="1">
    <citation type="submission" date="2024-07" db="EMBL/GenBank/DDBJ databases">
        <title>Complete genome sequence of Verrucomicrobiaceae bacterium NT6N.</title>
        <authorList>
            <person name="Huang C."/>
            <person name="Takami H."/>
            <person name="Hamasaki K."/>
        </authorList>
    </citation>
    <scope>NUCLEOTIDE SEQUENCE</scope>
    <source>
        <strain evidence="7">NT6N</strain>
    </source>
</reference>
<keyword evidence="3 5" id="KW-1133">Transmembrane helix</keyword>
<dbReference type="InterPro" id="IPR010432">
    <property type="entry name" value="RDD"/>
</dbReference>
<proteinExistence type="predicted"/>